<sequence>MAGLCYEDFTPGLTIEHAIRRTCTESDNILFSALTYNCAPLHIDHEYCKSTIFGKPLVNSMFLFALINGVIVIDTTIGTTLGNLGYEDVKFVNPVFHGDTIHVVTEVLDRRESKKRSDSGIVFFRHIGYNQRDEVVCECKRAGLMLKRADYEALQAKIKTEAAAKRKAAAEKQAA</sequence>
<dbReference type="Proteomes" id="UP001500975">
    <property type="component" value="Unassembled WGS sequence"/>
</dbReference>
<dbReference type="InterPro" id="IPR002539">
    <property type="entry name" value="MaoC-like_dom"/>
</dbReference>
<dbReference type="CDD" id="cd03451">
    <property type="entry name" value="FkbR2"/>
    <property type="match status" value="1"/>
</dbReference>
<name>A0ABP8I918_9BURK</name>
<organism evidence="2 3">
    <name type="scientific">Variovorax defluvii</name>
    <dbReference type="NCBI Taxonomy" id="913761"/>
    <lineage>
        <taxon>Bacteria</taxon>
        <taxon>Pseudomonadati</taxon>
        <taxon>Pseudomonadota</taxon>
        <taxon>Betaproteobacteria</taxon>
        <taxon>Burkholderiales</taxon>
        <taxon>Comamonadaceae</taxon>
        <taxon>Variovorax</taxon>
    </lineage>
</organism>
<reference evidence="3" key="1">
    <citation type="journal article" date="2019" name="Int. J. Syst. Evol. Microbiol.">
        <title>The Global Catalogue of Microorganisms (GCM) 10K type strain sequencing project: providing services to taxonomists for standard genome sequencing and annotation.</title>
        <authorList>
            <consortium name="The Broad Institute Genomics Platform"/>
            <consortium name="The Broad Institute Genome Sequencing Center for Infectious Disease"/>
            <person name="Wu L."/>
            <person name="Ma J."/>
        </authorList>
    </citation>
    <scope>NUCLEOTIDE SEQUENCE [LARGE SCALE GENOMIC DNA]</scope>
    <source>
        <strain evidence="3">JCM 17804</strain>
    </source>
</reference>
<dbReference type="SUPFAM" id="SSF54637">
    <property type="entry name" value="Thioesterase/thiol ester dehydrase-isomerase"/>
    <property type="match status" value="1"/>
</dbReference>
<evidence type="ECO:0000313" key="3">
    <source>
        <dbReference type="Proteomes" id="UP001500975"/>
    </source>
</evidence>
<keyword evidence="3" id="KW-1185">Reference proteome</keyword>
<accession>A0ABP8I918</accession>
<dbReference type="Pfam" id="PF01575">
    <property type="entry name" value="MaoC_dehydratas"/>
    <property type="match status" value="1"/>
</dbReference>
<evidence type="ECO:0000313" key="2">
    <source>
        <dbReference type="EMBL" id="GAA4353716.1"/>
    </source>
</evidence>
<dbReference type="InterPro" id="IPR052342">
    <property type="entry name" value="MCH/BMMD"/>
</dbReference>
<dbReference type="RefSeq" id="WP_345540669.1">
    <property type="nucleotide sequence ID" value="NZ_BAABGJ010000079.1"/>
</dbReference>
<comment type="caution">
    <text evidence="2">The sequence shown here is derived from an EMBL/GenBank/DDBJ whole genome shotgun (WGS) entry which is preliminary data.</text>
</comment>
<evidence type="ECO:0000259" key="1">
    <source>
        <dbReference type="Pfam" id="PF01575"/>
    </source>
</evidence>
<dbReference type="PANTHER" id="PTHR43664">
    <property type="entry name" value="MONOAMINE OXIDASE-RELATED"/>
    <property type="match status" value="1"/>
</dbReference>
<gene>
    <name evidence="2" type="ORF">GCM10023165_44210</name>
</gene>
<feature type="domain" description="MaoC-like" evidence="1">
    <location>
        <begin position="11"/>
        <end position="116"/>
    </location>
</feature>
<proteinExistence type="predicted"/>
<dbReference type="InterPro" id="IPR029069">
    <property type="entry name" value="HotDog_dom_sf"/>
</dbReference>
<dbReference type="EMBL" id="BAABGJ010000079">
    <property type="protein sequence ID" value="GAA4353716.1"/>
    <property type="molecule type" value="Genomic_DNA"/>
</dbReference>
<dbReference type="Gene3D" id="3.10.129.10">
    <property type="entry name" value="Hotdog Thioesterase"/>
    <property type="match status" value="1"/>
</dbReference>
<dbReference type="PANTHER" id="PTHR43664:SF1">
    <property type="entry name" value="BETA-METHYLMALYL-COA DEHYDRATASE"/>
    <property type="match status" value="1"/>
</dbReference>
<protein>
    <submittedName>
        <fullName evidence="2">MaoC family dehydratase</fullName>
    </submittedName>
</protein>